<dbReference type="GO" id="GO:0044183">
    <property type="term" value="F:protein folding chaperone"/>
    <property type="evidence" value="ECO:0007669"/>
    <property type="project" value="TreeGrafter"/>
</dbReference>
<accession>A0A4U5JMP1</accession>
<dbReference type="AlphaFoldDB" id="A0A4U5JMP1"/>
<dbReference type="RefSeq" id="WP_137267275.1">
    <property type="nucleotide sequence ID" value="NZ_SZUA01000002.1"/>
</dbReference>
<keyword evidence="3" id="KW-1015">Disulfide bond</keyword>
<sequence length="302" mass="32397">MTVTPENASDRLTRFLLPHAGVRGVHVHLRDTWRHIRDRAEYPAAVAELLGEAAAATALFTGHAKIEGRLSVQLRGTGALRALFAECTAAGTLRGIAQLDEAGGTVSRDLRALGEGALLAITIENPNPHGRDPTRYQGLVPIESESLAGAFEDYFRQSEQLPTRLLLAADGLDAAGLMLQKLPGDSGDDDGWARATALFDTLGPAELLATPGAALLHRLFHEEEARTLAERPLAFACSCSRERVAAVLESLGQEEARAALHGRGVAEIRCEFCGQQYRFDPDEIDALFAAPGLHAASPDRLQ</sequence>
<keyword evidence="5" id="KW-0676">Redox-active center</keyword>
<reference evidence="6 7" key="1">
    <citation type="submission" date="2019-04" db="EMBL/GenBank/DDBJ databases">
        <title>Reference strain of H23.</title>
        <authorList>
            <person name="Luo X."/>
        </authorList>
    </citation>
    <scope>NUCLEOTIDE SEQUENCE [LARGE SCALE GENOMIC DNA]</scope>
    <source>
        <strain evidence="6 7">H23</strain>
    </source>
</reference>
<evidence type="ECO:0000313" key="7">
    <source>
        <dbReference type="Proteomes" id="UP000308707"/>
    </source>
</evidence>
<name>A0A4U5JMP1_9GAMM</name>
<dbReference type="EMBL" id="SZUA01000002">
    <property type="protein sequence ID" value="TKR30844.1"/>
    <property type="molecule type" value="Genomic_DNA"/>
</dbReference>
<evidence type="ECO:0000256" key="5">
    <source>
        <dbReference type="ARBA" id="ARBA00023284"/>
    </source>
</evidence>
<comment type="caution">
    <text evidence="6">The sequence shown here is derived from an EMBL/GenBank/DDBJ whole genome shotgun (WGS) entry which is preliminary data.</text>
</comment>
<protein>
    <submittedName>
        <fullName evidence="6">Hsp33 family molecular chaperone HslO</fullName>
    </submittedName>
</protein>
<dbReference type="PANTHER" id="PTHR30111">
    <property type="entry name" value="33 KDA CHAPERONIN"/>
    <property type="match status" value="1"/>
</dbReference>
<dbReference type="InterPro" id="IPR016154">
    <property type="entry name" value="Heat_shock_Hsp33_C"/>
</dbReference>
<dbReference type="InterPro" id="IPR016153">
    <property type="entry name" value="Heat_shock_Hsp33_N"/>
</dbReference>
<keyword evidence="7" id="KW-1185">Reference proteome</keyword>
<evidence type="ECO:0000256" key="1">
    <source>
        <dbReference type="ARBA" id="ARBA00022490"/>
    </source>
</evidence>
<dbReference type="GO" id="GO:0051082">
    <property type="term" value="F:unfolded protein binding"/>
    <property type="evidence" value="ECO:0007669"/>
    <property type="project" value="InterPro"/>
</dbReference>
<evidence type="ECO:0000256" key="2">
    <source>
        <dbReference type="ARBA" id="ARBA00022833"/>
    </source>
</evidence>
<dbReference type="OrthoDB" id="9793753at2"/>
<evidence type="ECO:0000256" key="3">
    <source>
        <dbReference type="ARBA" id="ARBA00023157"/>
    </source>
</evidence>
<dbReference type="InterPro" id="IPR023212">
    <property type="entry name" value="Hsp33_helix_hairpin_bin_dom_sf"/>
</dbReference>
<dbReference type="PANTHER" id="PTHR30111:SF1">
    <property type="entry name" value="33 KDA CHAPERONIN"/>
    <property type="match status" value="1"/>
</dbReference>
<organism evidence="6 7">
    <name type="scientific">Luteimonas gilva</name>
    <dbReference type="NCBI Taxonomy" id="2572684"/>
    <lineage>
        <taxon>Bacteria</taxon>
        <taxon>Pseudomonadati</taxon>
        <taxon>Pseudomonadota</taxon>
        <taxon>Gammaproteobacteria</taxon>
        <taxon>Lysobacterales</taxon>
        <taxon>Lysobacteraceae</taxon>
        <taxon>Luteimonas</taxon>
    </lineage>
</organism>
<dbReference type="Gene3D" id="3.55.30.10">
    <property type="entry name" value="Hsp33 domain"/>
    <property type="match status" value="1"/>
</dbReference>
<dbReference type="GO" id="GO:0042026">
    <property type="term" value="P:protein refolding"/>
    <property type="evidence" value="ECO:0007669"/>
    <property type="project" value="TreeGrafter"/>
</dbReference>
<gene>
    <name evidence="6" type="ORF">FCE95_12170</name>
</gene>
<dbReference type="SUPFAM" id="SSF118352">
    <property type="entry name" value="HSP33 redox switch-like"/>
    <property type="match status" value="1"/>
</dbReference>
<keyword evidence="1" id="KW-0963">Cytoplasm</keyword>
<dbReference type="Proteomes" id="UP000308707">
    <property type="component" value="Unassembled WGS sequence"/>
</dbReference>
<evidence type="ECO:0000256" key="4">
    <source>
        <dbReference type="ARBA" id="ARBA00023186"/>
    </source>
</evidence>
<keyword evidence="2" id="KW-0862">Zinc</keyword>
<dbReference type="CDD" id="cd00498">
    <property type="entry name" value="Hsp33"/>
    <property type="match status" value="1"/>
</dbReference>
<dbReference type="InterPro" id="IPR000397">
    <property type="entry name" value="Heat_shock_Hsp33"/>
</dbReference>
<dbReference type="PIRSF" id="PIRSF005261">
    <property type="entry name" value="Heat_shock_Hsp33"/>
    <property type="match status" value="1"/>
</dbReference>
<evidence type="ECO:0000313" key="6">
    <source>
        <dbReference type="EMBL" id="TKR30844.1"/>
    </source>
</evidence>
<proteinExistence type="predicted"/>
<dbReference type="GO" id="GO:0005737">
    <property type="term" value="C:cytoplasm"/>
    <property type="evidence" value="ECO:0007669"/>
    <property type="project" value="InterPro"/>
</dbReference>
<dbReference type="SUPFAM" id="SSF64397">
    <property type="entry name" value="Hsp33 domain"/>
    <property type="match status" value="1"/>
</dbReference>
<dbReference type="Gene3D" id="1.10.287.480">
    <property type="entry name" value="helix hairpin bin"/>
    <property type="match status" value="1"/>
</dbReference>
<keyword evidence="4" id="KW-0143">Chaperone</keyword>
<dbReference type="Pfam" id="PF01430">
    <property type="entry name" value="HSP33"/>
    <property type="match status" value="1"/>
</dbReference>
<dbReference type="Gene3D" id="3.90.1280.10">
    <property type="entry name" value="HSP33 redox switch-like"/>
    <property type="match status" value="1"/>
</dbReference>